<dbReference type="AlphaFoldDB" id="A0A110B2U1"/>
<evidence type="ECO:0000313" key="4">
    <source>
        <dbReference type="Proteomes" id="UP000218263"/>
    </source>
</evidence>
<accession>A0A110B2U1</accession>
<dbReference type="InterPro" id="IPR052725">
    <property type="entry name" value="GS_Type-3"/>
</dbReference>
<keyword evidence="4" id="KW-1185">Reference proteome</keyword>
<dbReference type="GO" id="GO:0004356">
    <property type="term" value="F:glutamine synthetase activity"/>
    <property type="evidence" value="ECO:0007669"/>
    <property type="project" value="InterPro"/>
</dbReference>
<dbReference type="EMBL" id="AP017313">
    <property type="protein sequence ID" value="BAU53698.1"/>
    <property type="molecule type" value="Genomic_DNA"/>
</dbReference>
<reference evidence="3 4" key="1">
    <citation type="submission" date="2015-12" db="EMBL/GenBank/DDBJ databases">
        <title>Genome sequence of Mucilaginibacter gotjawali.</title>
        <authorList>
            <person name="Lee J.S."/>
            <person name="Lee K.C."/>
            <person name="Kim K.K."/>
            <person name="Lee B.W."/>
        </authorList>
    </citation>
    <scope>NUCLEOTIDE SEQUENCE [LARGE SCALE GENOMIC DNA]</scope>
    <source>
        <strain evidence="3 4">SA3-7</strain>
    </source>
</reference>
<proteinExistence type="inferred from homology"/>
<gene>
    <name evidence="3" type="ORF">MgSA37_01867</name>
</gene>
<dbReference type="PANTHER" id="PTHR42974">
    <property type="entry name" value="GLUTAMINE SYNTHETASE"/>
    <property type="match status" value="1"/>
</dbReference>
<protein>
    <recommendedName>
        <fullName evidence="2">GS catalytic domain-containing protein</fullName>
    </recommendedName>
</protein>
<feature type="domain" description="GS catalytic" evidence="2">
    <location>
        <begin position="1"/>
        <end position="95"/>
    </location>
</feature>
<sequence>MIKRYIKESKNIRFEGNGYSEDWEKEAALRGLPNIKTTPKALDALLSDKTDLLFSETAVFTKREAHARHEILLEAFYKKLQIEARVIGELGVNIIIPTAVTYQSKLVQNVQGLKALGLGEETYKAQLEIIVKISEHVSFIKGDIDRMVAERKKANNIEDLREKAIVYDEKVKPFFQAIRYHVDKLEQLVDDSEWPLPKFRELLFIK</sequence>
<organism evidence="3 4">
    <name type="scientific">Mucilaginibacter gotjawali</name>
    <dbReference type="NCBI Taxonomy" id="1550579"/>
    <lineage>
        <taxon>Bacteria</taxon>
        <taxon>Pseudomonadati</taxon>
        <taxon>Bacteroidota</taxon>
        <taxon>Sphingobacteriia</taxon>
        <taxon>Sphingobacteriales</taxon>
        <taxon>Sphingobacteriaceae</taxon>
        <taxon>Mucilaginibacter</taxon>
    </lineage>
</organism>
<dbReference type="InterPro" id="IPR008146">
    <property type="entry name" value="Gln_synth_cat_dom"/>
</dbReference>
<comment type="similarity">
    <text evidence="1">Belongs to the glutamine synthetase family.</text>
</comment>
<dbReference type="Gene3D" id="1.20.120.1560">
    <property type="match status" value="1"/>
</dbReference>
<dbReference type="KEGG" id="mgot:MgSA37_01867"/>
<evidence type="ECO:0000256" key="1">
    <source>
        <dbReference type="PROSITE-ProRule" id="PRU01331"/>
    </source>
</evidence>
<dbReference type="SUPFAM" id="SSF55931">
    <property type="entry name" value="Glutamine synthetase/guanido kinase"/>
    <property type="match status" value="1"/>
</dbReference>
<dbReference type="InterPro" id="IPR040577">
    <property type="entry name" value="Gln-synt_C"/>
</dbReference>
<dbReference type="Proteomes" id="UP000218263">
    <property type="component" value="Chromosome"/>
</dbReference>
<evidence type="ECO:0000313" key="3">
    <source>
        <dbReference type="EMBL" id="BAU53698.1"/>
    </source>
</evidence>
<dbReference type="PROSITE" id="PS51987">
    <property type="entry name" value="GS_CATALYTIC"/>
    <property type="match status" value="1"/>
</dbReference>
<name>A0A110B2U1_9SPHI</name>
<evidence type="ECO:0000259" key="2">
    <source>
        <dbReference type="PROSITE" id="PS51987"/>
    </source>
</evidence>
<dbReference type="Pfam" id="PF18318">
    <property type="entry name" value="Gln-synt_C-ter"/>
    <property type="match status" value="1"/>
</dbReference>
<dbReference type="InterPro" id="IPR014746">
    <property type="entry name" value="Gln_synth/guanido_kin_cat_dom"/>
</dbReference>
<dbReference type="PANTHER" id="PTHR42974:SF1">
    <property type="entry name" value="TYPE-3 GLUTAMINE SYNTHETASE"/>
    <property type="match status" value="1"/>
</dbReference>